<feature type="non-terminal residue" evidence="1">
    <location>
        <position position="106"/>
    </location>
</feature>
<keyword evidence="1" id="KW-0548">Nucleotidyltransferase</keyword>
<dbReference type="EMBL" id="LXQA010274151">
    <property type="protein sequence ID" value="MCI39965.1"/>
    <property type="molecule type" value="Genomic_DNA"/>
</dbReference>
<accession>A0A392RWI3</accession>
<keyword evidence="2" id="KW-1185">Reference proteome</keyword>
<proteinExistence type="predicted"/>
<dbReference type="Proteomes" id="UP000265520">
    <property type="component" value="Unassembled WGS sequence"/>
</dbReference>
<dbReference type="AlphaFoldDB" id="A0A392RWI3"/>
<comment type="caution">
    <text evidence="1">The sequence shown here is derived from an EMBL/GenBank/DDBJ whole genome shotgun (WGS) entry which is preliminary data.</text>
</comment>
<organism evidence="1 2">
    <name type="scientific">Trifolium medium</name>
    <dbReference type="NCBI Taxonomy" id="97028"/>
    <lineage>
        <taxon>Eukaryota</taxon>
        <taxon>Viridiplantae</taxon>
        <taxon>Streptophyta</taxon>
        <taxon>Embryophyta</taxon>
        <taxon>Tracheophyta</taxon>
        <taxon>Spermatophyta</taxon>
        <taxon>Magnoliopsida</taxon>
        <taxon>eudicotyledons</taxon>
        <taxon>Gunneridae</taxon>
        <taxon>Pentapetalae</taxon>
        <taxon>rosids</taxon>
        <taxon>fabids</taxon>
        <taxon>Fabales</taxon>
        <taxon>Fabaceae</taxon>
        <taxon>Papilionoideae</taxon>
        <taxon>50 kb inversion clade</taxon>
        <taxon>NPAAA clade</taxon>
        <taxon>Hologalegina</taxon>
        <taxon>IRL clade</taxon>
        <taxon>Trifolieae</taxon>
        <taxon>Trifolium</taxon>
    </lineage>
</organism>
<evidence type="ECO:0000313" key="2">
    <source>
        <dbReference type="Proteomes" id="UP000265520"/>
    </source>
</evidence>
<dbReference type="GO" id="GO:0003964">
    <property type="term" value="F:RNA-directed DNA polymerase activity"/>
    <property type="evidence" value="ECO:0007669"/>
    <property type="project" value="UniProtKB-KW"/>
</dbReference>
<sequence length="106" mass="12104">MKLLKGVLKTWNKEVYGDMDAKIEELTNAIEALELKSESVGLGAVELAIRKKKFEDLWVLLKSKDRMEFQKSRSRWLTEGDANTSYFHACVKGRKRSNSIVALKKG</sequence>
<name>A0A392RWI3_9FABA</name>
<keyword evidence="1" id="KW-0808">Transferase</keyword>
<keyword evidence="1" id="KW-0695">RNA-directed DNA polymerase</keyword>
<evidence type="ECO:0000313" key="1">
    <source>
        <dbReference type="EMBL" id="MCI39965.1"/>
    </source>
</evidence>
<protein>
    <submittedName>
        <fullName evidence="1">RNA-directed DNA polymerase (Reverse transcriptase)</fullName>
    </submittedName>
</protein>
<reference evidence="1 2" key="1">
    <citation type="journal article" date="2018" name="Front. Plant Sci.">
        <title>Red Clover (Trifolium pratense) and Zigzag Clover (T. medium) - A Picture of Genomic Similarities and Differences.</title>
        <authorList>
            <person name="Dluhosova J."/>
            <person name="Istvanek J."/>
            <person name="Nedelnik J."/>
            <person name="Repkova J."/>
        </authorList>
    </citation>
    <scope>NUCLEOTIDE SEQUENCE [LARGE SCALE GENOMIC DNA]</scope>
    <source>
        <strain evidence="2">cv. 10/8</strain>
        <tissue evidence="1">Leaf</tissue>
    </source>
</reference>